<feature type="compositionally biased region" description="Basic and acidic residues" evidence="3">
    <location>
        <begin position="582"/>
        <end position="593"/>
    </location>
</feature>
<dbReference type="InterPro" id="IPR056737">
    <property type="entry name" value="Beta-prop_ATRN-MKLN-like"/>
</dbReference>
<accession>V2XNZ2</accession>
<dbReference type="Pfam" id="PF06588">
    <property type="entry name" value="Muskelin_N"/>
    <property type="match status" value="1"/>
</dbReference>
<keyword evidence="1" id="KW-0880">Kelch repeat</keyword>
<dbReference type="OrthoDB" id="10052615at2759"/>
<reference evidence="6 7" key="1">
    <citation type="journal article" date="2014" name="BMC Genomics">
        <title>Genome and secretome analysis of the hemibiotrophic fungal pathogen, Moniliophthora roreri, which causes frosty pod rot disease of cacao: mechanisms of the biotrophic and necrotrophic phases.</title>
        <authorList>
            <person name="Meinhardt L.W."/>
            <person name="Costa G.G.L."/>
            <person name="Thomazella D.P.T."/>
            <person name="Teixeira P.J.P.L."/>
            <person name="Carazzolle M.F."/>
            <person name="Schuster S.C."/>
            <person name="Carlson J.E."/>
            <person name="Guiltinan M.J."/>
            <person name="Mieczkowski P."/>
            <person name="Farmer A."/>
            <person name="Ramaraj T."/>
            <person name="Crozier J."/>
            <person name="Davis R.E."/>
            <person name="Shao J."/>
            <person name="Melnick R.L."/>
            <person name="Pereira G.A.G."/>
            <person name="Bailey B.A."/>
        </authorList>
    </citation>
    <scope>NUCLEOTIDE SEQUENCE [LARGE SCALE GENOMIC DNA]</scope>
    <source>
        <strain evidence="6 7">MCA 2997</strain>
    </source>
</reference>
<dbReference type="EMBL" id="AWSO01000148">
    <property type="protein sequence ID" value="ESK94235.1"/>
    <property type="molecule type" value="Genomic_DNA"/>
</dbReference>
<feature type="region of interest" description="Disordered" evidence="3">
    <location>
        <begin position="577"/>
        <end position="609"/>
    </location>
</feature>
<protein>
    <submittedName>
        <fullName evidence="6">Muskelin</fullName>
    </submittedName>
</protein>
<evidence type="ECO:0000259" key="5">
    <source>
        <dbReference type="Pfam" id="PF24981"/>
    </source>
</evidence>
<evidence type="ECO:0000256" key="2">
    <source>
        <dbReference type="ARBA" id="ARBA00022737"/>
    </source>
</evidence>
<dbReference type="HOGENOM" id="CLU_004210_1_0_1"/>
<dbReference type="AlphaFoldDB" id="V2XNZ2"/>
<dbReference type="Gene3D" id="2.60.120.260">
    <property type="entry name" value="Galactose-binding domain-like"/>
    <property type="match status" value="1"/>
</dbReference>
<evidence type="ECO:0000256" key="1">
    <source>
        <dbReference type="ARBA" id="ARBA00022441"/>
    </source>
</evidence>
<feature type="domain" description="Attractin/MKLN-like beta-propeller" evidence="5">
    <location>
        <begin position="350"/>
        <end position="587"/>
    </location>
</feature>
<dbReference type="InterPro" id="IPR008979">
    <property type="entry name" value="Galactose-bd-like_sf"/>
</dbReference>
<comment type="caution">
    <text evidence="6">The sequence shown here is derived from an EMBL/GenBank/DDBJ whole genome shotgun (WGS) entry which is preliminary data.</text>
</comment>
<evidence type="ECO:0000313" key="6">
    <source>
        <dbReference type="EMBL" id="ESK94235.1"/>
    </source>
</evidence>
<dbReference type="Proteomes" id="UP000017559">
    <property type="component" value="Unassembled WGS sequence"/>
</dbReference>
<keyword evidence="7" id="KW-1185">Reference proteome</keyword>
<organism evidence="6 7">
    <name type="scientific">Moniliophthora roreri (strain MCA 2997)</name>
    <name type="common">Cocoa frosty pod rot fungus</name>
    <name type="synonym">Crinipellis roreri</name>
    <dbReference type="NCBI Taxonomy" id="1381753"/>
    <lineage>
        <taxon>Eukaryota</taxon>
        <taxon>Fungi</taxon>
        <taxon>Dikarya</taxon>
        <taxon>Basidiomycota</taxon>
        <taxon>Agaricomycotina</taxon>
        <taxon>Agaricomycetes</taxon>
        <taxon>Agaricomycetidae</taxon>
        <taxon>Agaricales</taxon>
        <taxon>Marasmiineae</taxon>
        <taxon>Marasmiaceae</taxon>
        <taxon>Moniliophthora</taxon>
    </lineage>
</organism>
<dbReference type="SUPFAM" id="SSF49785">
    <property type="entry name" value="Galactose-binding domain-like"/>
    <property type="match status" value="1"/>
</dbReference>
<feature type="compositionally biased region" description="Polar residues" evidence="3">
    <location>
        <begin position="745"/>
        <end position="755"/>
    </location>
</feature>
<feature type="domain" description="Muskelin N-terminal" evidence="4">
    <location>
        <begin position="13"/>
        <end position="202"/>
    </location>
</feature>
<name>V2XNZ2_MONRO</name>
<dbReference type="STRING" id="1381753.V2XNZ2"/>
<dbReference type="InterPro" id="IPR015915">
    <property type="entry name" value="Kelch-typ_b-propeller"/>
</dbReference>
<evidence type="ECO:0000259" key="4">
    <source>
        <dbReference type="Pfam" id="PF06588"/>
    </source>
</evidence>
<sequence>MDIPALETMSVPLTYAIDASTPPSGRYVAENVLIDKPTDQNSRWSTSTSNTNQWITLRLQSLAIVKSITFGKYHKSHPCNMKDFKIYVGMTRDQMVEVLHASLKNDTIPEAFSLKHEDNSGLLFPTRFIKIVPLSAHGTSFNSSIWHISITGISDEAVVDRVRKGYDEYRESQALRYLLKHLRQRRLLSPYHAILSRVGSSIRAEHPLVSELHSYIVLHGDWPKAEEILHRMSSANLFSSYLERQRPHGVWTKLHDGPSPRGGHAMCIDQPNGIIYLFGGWDGQKNLNDFWVYDIRKEEWRALPCGTDAPSARSCHKMVYNAKLRCIYVLGRLVEPEGNPKGTQNGAANGNESSSTLSAEFYRYHVETEKWESLKYDSTVSGGPSLLYDHQMVMDNEKQIIYVSGGKIVNLSGDLNIHRYSGLFAYDVERDKWSLLPHADTFTSRSAHAMVLDPNTQTLFILFGQQGEKCLSDVHSYHIPTNTTAELTLGPGPEPSYIARAAINPELKEIYVYTHSEQSSSTLFVDPPIWVYRYGCREKGCASKWMQIPPSSDEVPEPRFAHEIVYDHGTGTVYMFGGKTSVGKDSESDKENQENSGSTDTAKDEKKGDVKETMVRLDDFWALKIERPSWKEVIRRATFYLRQQQFKEMCSSNEAPIPALAYLQNEVSSVVNHSDPEEAESFRSLLTHLLSSGSPPPSPHLGRRDVDEDEPPPRKRSRSNAADGKPSTSASLAGAMLRAADPLEPSTQGELSEQTFTLRNEVFEKILEFVNEDGKQPAGSLLDLFGVNVDSLP</sequence>
<dbReference type="InterPro" id="IPR010565">
    <property type="entry name" value="Muskelin_N"/>
</dbReference>
<proteinExistence type="predicted"/>
<dbReference type="InterPro" id="IPR052456">
    <property type="entry name" value="CTLH_complex_component"/>
</dbReference>
<dbReference type="Pfam" id="PF24981">
    <property type="entry name" value="Beta-prop_ATRN-LZTR1"/>
    <property type="match status" value="1"/>
</dbReference>
<feature type="region of interest" description="Disordered" evidence="3">
    <location>
        <begin position="688"/>
        <end position="755"/>
    </location>
</feature>
<dbReference type="GO" id="GO:0005737">
    <property type="term" value="C:cytoplasm"/>
    <property type="evidence" value="ECO:0007669"/>
    <property type="project" value="TreeGrafter"/>
</dbReference>
<dbReference type="PANTHER" id="PTHR15526">
    <property type="entry name" value="MUSKELIN"/>
    <property type="match status" value="1"/>
</dbReference>
<dbReference type="PANTHER" id="PTHR15526:SF5">
    <property type="entry name" value="MUSKELIN"/>
    <property type="match status" value="1"/>
</dbReference>
<dbReference type="Pfam" id="PF24681">
    <property type="entry name" value="Kelch_KLHDC2_KLHL20_DRC7"/>
    <property type="match status" value="1"/>
</dbReference>
<gene>
    <name evidence="6" type="ORF">Moror_8306</name>
</gene>
<evidence type="ECO:0000313" key="7">
    <source>
        <dbReference type="Proteomes" id="UP000017559"/>
    </source>
</evidence>
<dbReference type="SUPFAM" id="SSF117281">
    <property type="entry name" value="Kelch motif"/>
    <property type="match status" value="1"/>
</dbReference>
<dbReference type="KEGG" id="mrr:Moror_8306"/>
<evidence type="ECO:0000256" key="3">
    <source>
        <dbReference type="SAM" id="MobiDB-lite"/>
    </source>
</evidence>
<dbReference type="Gene3D" id="2.120.10.80">
    <property type="entry name" value="Kelch-type beta propeller"/>
    <property type="match status" value="3"/>
</dbReference>
<keyword evidence="2" id="KW-0677">Repeat</keyword>